<dbReference type="Proteomes" id="UP000241803">
    <property type="component" value="Unassembled WGS sequence"/>
</dbReference>
<dbReference type="RefSeq" id="WP_107252620.1">
    <property type="nucleotide sequence ID" value="NZ_PYOC01000001.1"/>
</dbReference>
<protein>
    <submittedName>
        <fullName evidence="1">Uncharacterized protein</fullName>
    </submittedName>
</protein>
<evidence type="ECO:0000313" key="2">
    <source>
        <dbReference type="Proteomes" id="UP000241803"/>
    </source>
</evidence>
<organism evidence="1 2">
    <name type="scientific">Photobacterium indicum</name>
    <dbReference type="NCBI Taxonomy" id="81447"/>
    <lineage>
        <taxon>Bacteria</taxon>
        <taxon>Pseudomonadati</taxon>
        <taxon>Pseudomonadota</taxon>
        <taxon>Gammaproteobacteria</taxon>
        <taxon>Vibrionales</taxon>
        <taxon>Vibrionaceae</taxon>
        <taxon>Photobacterium</taxon>
    </lineage>
</organism>
<accession>A0A2T3LF94</accession>
<sequence>MSLELKGIRGFACYQAYLSTIYFLPLTKTYRESEMSRFEMQHDFTESPIGRKKEILVEVLSVTTISERDVVRFISVHKDPNGIDYSEVNASNLSIDKMVDLVFESLLACSNASKTLFFYPTPSLTASKNTP</sequence>
<comment type="caution">
    <text evidence="1">The sequence shown here is derived from an EMBL/GenBank/DDBJ whole genome shotgun (WGS) entry which is preliminary data.</text>
</comment>
<proteinExistence type="predicted"/>
<dbReference type="EMBL" id="PYOC01000001">
    <property type="protein sequence ID" value="PSV50036.1"/>
    <property type="molecule type" value="Genomic_DNA"/>
</dbReference>
<dbReference type="AlphaFoldDB" id="A0A2T3LF94"/>
<keyword evidence="2" id="KW-1185">Reference proteome</keyword>
<reference evidence="1 2" key="1">
    <citation type="submission" date="2018-03" db="EMBL/GenBank/DDBJ databases">
        <title>Whole genome sequencing of Histamine producing bacteria.</title>
        <authorList>
            <person name="Butler K."/>
        </authorList>
    </citation>
    <scope>NUCLEOTIDE SEQUENCE [LARGE SCALE GENOMIC DNA]</scope>
    <source>
        <strain evidence="1 2">ATCC 19614</strain>
    </source>
</reference>
<name>A0A2T3LF94_9GAMM</name>
<gene>
    <name evidence="1" type="ORF">C9J47_05660</name>
</gene>
<evidence type="ECO:0000313" key="1">
    <source>
        <dbReference type="EMBL" id="PSV50036.1"/>
    </source>
</evidence>